<evidence type="ECO:0000256" key="3">
    <source>
        <dbReference type="SAM" id="Phobius"/>
    </source>
</evidence>
<dbReference type="Pfam" id="PF00211">
    <property type="entry name" value="Guanylate_cyc"/>
    <property type="match status" value="1"/>
</dbReference>
<dbReference type="EMBL" id="JAYGHT010000103">
    <property type="protein sequence ID" value="MEA5520827.1"/>
    <property type="molecule type" value="Genomic_DNA"/>
</dbReference>
<dbReference type="CDD" id="cd19410">
    <property type="entry name" value="HK9-like_sensor"/>
    <property type="match status" value="1"/>
</dbReference>
<keyword evidence="2" id="KW-0175">Coiled coil</keyword>
<gene>
    <name evidence="5" type="ORF">VB854_17965</name>
</gene>
<organism evidence="5 6">
    <name type="scientific">Limnoraphis robusta CCNP1315</name>
    <dbReference type="NCBI Taxonomy" id="3110306"/>
    <lineage>
        <taxon>Bacteria</taxon>
        <taxon>Bacillati</taxon>
        <taxon>Cyanobacteriota</taxon>
        <taxon>Cyanophyceae</taxon>
        <taxon>Oscillatoriophycideae</taxon>
        <taxon>Oscillatoriales</taxon>
        <taxon>Sirenicapillariaceae</taxon>
        <taxon>Limnoraphis</taxon>
    </lineage>
</organism>
<dbReference type="InterPro" id="IPR029787">
    <property type="entry name" value="Nucleotide_cyclase"/>
</dbReference>
<dbReference type="InterPro" id="IPR001054">
    <property type="entry name" value="A/G_cyclase"/>
</dbReference>
<comment type="caution">
    <text evidence="5">The sequence shown here is derived from an EMBL/GenBank/DDBJ whole genome shotgun (WGS) entry which is preliminary data.</text>
</comment>
<feature type="domain" description="Guanylate cyclase" evidence="4">
    <location>
        <begin position="256"/>
        <end position="382"/>
    </location>
</feature>
<dbReference type="InterPro" id="IPR007891">
    <property type="entry name" value="CHASE3"/>
</dbReference>
<dbReference type="InterPro" id="IPR050697">
    <property type="entry name" value="Adenylyl/Guanylyl_Cyclase_3/4"/>
</dbReference>
<protein>
    <submittedName>
        <fullName evidence="5">CHASE3 domain-containing protein</fullName>
    </submittedName>
</protein>
<dbReference type="SMART" id="SM00044">
    <property type="entry name" value="CYCc"/>
    <property type="match status" value="1"/>
</dbReference>
<comment type="similarity">
    <text evidence="1">Belongs to the adenylyl cyclase class-3 family.</text>
</comment>
<dbReference type="CDD" id="cd07302">
    <property type="entry name" value="CHD"/>
    <property type="match status" value="1"/>
</dbReference>
<keyword evidence="3" id="KW-0472">Membrane</keyword>
<feature type="transmembrane region" description="Helical" evidence="3">
    <location>
        <begin position="183"/>
        <end position="204"/>
    </location>
</feature>
<reference evidence="5 6" key="1">
    <citation type="submission" date="2023-12" db="EMBL/GenBank/DDBJ databases">
        <title>Baltic Sea Cyanobacteria.</title>
        <authorList>
            <person name="Delbaje E."/>
            <person name="Fewer D.P."/>
            <person name="Shishido T.K."/>
        </authorList>
    </citation>
    <scope>NUCLEOTIDE SEQUENCE [LARGE SCALE GENOMIC DNA]</scope>
    <source>
        <strain evidence="5 6">CCNP 1315</strain>
    </source>
</reference>
<dbReference type="SUPFAM" id="SSF55073">
    <property type="entry name" value="Nucleotide cyclase"/>
    <property type="match status" value="1"/>
</dbReference>
<dbReference type="PANTHER" id="PTHR43081:SF1">
    <property type="entry name" value="ADENYLATE CYCLASE, TERMINAL-DIFFERENTIATION SPECIFIC"/>
    <property type="match status" value="1"/>
</dbReference>
<evidence type="ECO:0000313" key="6">
    <source>
        <dbReference type="Proteomes" id="UP001301728"/>
    </source>
</evidence>
<dbReference type="PROSITE" id="PS50125">
    <property type="entry name" value="GUANYLATE_CYCLASE_2"/>
    <property type="match status" value="1"/>
</dbReference>
<evidence type="ECO:0000313" key="5">
    <source>
        <dbReference type="EMBL" id="MEA5520827.1"/>
    </source>
</evidence>
<sequence>MKFSLQKKVFLGFGLSSTLLILVTSSGYETAKRLAETKQWEVHTKQVLRVLEDISADLSDAETGQRGYLLTQQKRYLQPYKNAIIQIDQDLDILRSLTLDNPIQQQNIQSLSNLIDKKLLELETTITLSRTVSNQAAIELVKTNEGKKLMDGIRQVLQEMKQEEERLFEQRLKVTDQVIENSYIVLALGIFFDLGLLSVLYLLIYREIRQKIVAQMELIELNKAALRFVPEKFIELLNKQSILEVDLGDQVEREMSVLFSDIRSFTALSESLSPEDNFKLINAYLSRMTPVITEHHGFIDKYIGDAIMALFSRSSDDAVKAAIAMLKTLNEYNQNRIKSGYIPLEIGIGINTGKLMLGTVGDSHHMEGTVISDAVNLASRIEELTKIYQIPLLISESTFCRLQSKTDYAIRLIDRVQVKGRSESVAVYEVFNADSPEDLSAKLSNLSTFSEAVSLYHQQNFIEASEAFKDCYQTNPNDLVVKIYLERFQQNIFNPTISSIPNSYLI</sequence>
<evidence type="ECO:0000259" key="4">
    <source>
        <dbReference type="PROSITE" id="PS50125"/>
    </source>
</evidence>
<name>A0ABU5U1Q2_9CYAN</name>
<keyword evidence="6" id="KW-1185">Reference proteome</keyword>
<dbReference type="Pfam" id="PF05227">
    <property type="entry name" value="CHASE3"/>
    <property type="match status" value="1"/>
</dbReference>
<keyword evidence="3" id="KW-1133">Transmembrane helix</keyword>
<evidence type="ECO:0000256" key="2">
    <source>
        <dbReference type="SAM" id="Coils"/>
    </source>
</evidence>
<dbReference type="Proteomes" id="UP001301728">
    <property type="component" value="Unassembled WGS sequence"/>
</dbReference>
<evidence type="ECO:0000256" key="1">
    <source>
        <dbReference type="ARBA" id="ARBA00005381"/>
    </source>
</evidence>
<feature type="coiled-coil region" evidence="2">
    <location>
        <begin position="150"/>
        <end position="177"/>
    </location>
</feature>
<dbReference type="Gene3D" id="3.30.70.1230">
    <property type="entry name" value="Nucleotide cyclase"/>
    <property type="match status" value="1"/>
</dbReference>
<keyword evidence="3" id="KW-0812">Transmembrane</keyword>
<dbReference type="PANTHER" id="PTHR43081">
    <property type="entry name" value="ADENYLATE CYCLASE, TERMINAL-DIFFERENTIATION SPECIFIC-RELATED"/>
    <property type="match status" value="1"/>
</dbReference>
<accession>A0ABU5U1Q2</accession>
<dbReference type="RefSeq" id="WP_323218303.1">
    <property type="nucleotide sequence ID" value="NZ_JAYGHT010000103.1"/>
</dbReference>
<proteinExistence type="inferred from homology"/>